<keyword evidence="2" id="KW-1185">Reference proteome</keyword>
<sequence>PPRLPSSYTAFTRDEVFWYPDGNIILVAQGVGFRLYQGLLAQHSAVFQDMFNLPAPAPGSDASQEVDTDGCPVVHITDTASELRSLLSFLIRARRSGRLNDPFEDLTNCIRIAHKYDVQDVFEERMGELMCCYYPDNLVALYKCWKNSGLADTSYTTNAKRAILAVNLAHITNTPSILPSALYVCCQLDADVLLRGRVRRDGVVDTLSHEDLVRCIRGKAMLCTRSVQVCLDVFAPLKNPGCTSKDNRCKSSIMAGRLHSIRSLIPRPPDPICESCVNQLLERHFRICEGLWAELPEILGL</sequence>
<dbReference type="AlphaFoldDB" id="S8FVS6"/>
<proteinExistence type="predicted"/>
<evidence type="ECO:0000313" key="1">
    <source>
        <dbReference type="EMBL" id="EPT02350.1"/>
    </source>
</evidence>
<feature type="non-terminal residue" evidence="1">
    <location>
        <position position="1"/>
    </location>
</feature>
<dbReference type="InParanoid" id="S8FVS6"/>
<accession>S8FVS6</accession>
<dbReference type="STRING" id="743788.S8FVS6"/>
<organism evidence="1 2">
    <name type="scientific">Fomitopsis schrenkii</name>
    <name type="common">Brown rot fungus</name>
    <dbReference type="NCBI Taxonomy" id="2126942"/>
    <lineage>
        <taxon>Eukaryota</taxon>
        <taxon>Fungi</taxon>
        <taxon>Dikarya</taxon>
        <taxon>Basidiomycota</taxon>
        <taxon>Agaricomycotina</taxon>
        <taxon>Agaricomycetes</taxon>
        <taxon>Polyporales</taxon>
        <taxon>Fomitopsis</taxon>
    </lineage>
</organism>
<gene>
    <name evidence="1" type="ORF">FOMPIDRAFT_1101492</name>
</gene>
<dbReference type="Gene3D" id="3.30.710.10">
    <property type="entry name" value="Potassium Channel Kv1.1, Chain A"/>
    <property type="match status" value="1"/>
</dbReference>
<evidence type="ECO:0008006" key="3">
    <source>
        <dbReference type="Google" id="ProtNLM"/>
    </source>
</evidence>
<dbReference type="OrthoDB" id="3036049at2759"/>
<dbReference type="EMBL" id="KE504136">
    <property type="protein sequence ID" value="EPT02350.1"/>
    <property type="molecule type" value="Genomic_DNA"/>
</dbReference>
<dbReference type="InterPro" id="IPR011333">
    <property type="entry name" value="SKP1/BTB/POZ_sf"/>
</dbReference>
<dbReference type="HOGENOM" id="CLU_033082_3_0_1"/>
<protein>
    <recommendedName>
        <fullName evidence="3">BTB domain-containing protein</fullName>
    </recommendedName>
</protein>
<feature type="non-terminal residue" evidence="1">
    <location>
        <position position="301"/>
    </location>
</feature>
<name>S8FVS6_FOMSC</name>
<dbReference type="CDD" id="cd18186">
    <property type="entry name" value="BTB_POZ_ZBTB_KLHL-like"/>
    <property type="match status" value="1"/>
</dbReference>
<evidence type="ECO:0000313" key="2">
    <source>
        <dbReference type="Proteomes" id="UP000015241"/>
    </source>
</evidence>
<dbReference type="Proteomes" id="UP000015241">
    <property type="component" value="Unassembled WGS sequence"/>
</dbReference>
<reference evidence="1 2" key="1">
    <citation type="journal article" date="2012" name="Science">
        <title>The Paleozoic origin of enzymatic lignin decomposition reconstructed from 31 fungal genomes.</title>
        <authorList>
            <person name="Floudas D."/>
            <person name="Binder M."/>
            <person name="Riley R."/>
            <person name="Barry K."/>
            <person name="Blanchette R.A."/>
            <person name="Henrissat B."/>
            <person name="Martinez A.T."/>
            <person name="Otillar R."/>
            <person name="Spatafora J.W."/>
            <person name="Yadav J.S."/>
            <person name="Aerts A."/>
            <person name="Benoit I."/>
            <person name="Boyd A."/>
            <person name="Carlson A."/>
            <person name="Copeland A."/>
            <person name="Coutinho P.M."/>
            <person name="de Vries R.P."/>
            <person name="Ferreira P."/>
            <person name="Findley K."/>
            <person name="Foster B."/>
            <person name="Gaskell J."/>
            <person name="Glotzer D."/>
            <person name="Gorecki P."/>
            <person name="Heitman J."/>
            <person name="Hesse C."/>
            <person name="Hori C."/>
            <person name="Igarashi K."/>
            <person name="Jurgens J.A."/>
            <person name="Kallen N."/>
            <person name="Kersten P."/>
            <person name="Kohler A."/>
            <person name="Kuees U."/>
            <person name="Kumar T.K.A."/>
            <person name="Kuo A."/>
            <person name="LaButti K."/>
            <person name="Larrondo L.F."/>
            <person name="Lindquist E."/>
            <person name="Ling A."/>
            <person name="Lombard V."/>
            <person name="Lucas S."/>
            <person name="Lundell T."/>
            <person name="Martin R."/>
            <person name="McLaughlin D.J."/>
            <person name="Morgenstern I."/>
            <person name="Morin E."/>
            <person name="Murat C."/>
            <person name="Nagy L.G."/>
            <person name="Nolan M."/>
            <person name="Ohm R.A."/>
            <person name="Patyshakuliyeva A."/>
            <person name="Rokas A."/>
            <person name="Ruiz-Duenas F.J."/>
            <person name="Sabat G."/>
            <person name="Salamov A."/>
            <person name="Samejima M."/>
            <person name="Schmutz J."/>
            <person name="Slot J.C."/>
            <person name="St John F."/>
            <person name="Stenlid J."/>
            <person name="Sun H."/>
            <person name="Sun S."/>
            <person name="Syed K."/>
            <person name="Tsang A."/>
            <person name="Wiebenga A."/>
            <person name="Young D."/>
            <person name="Pisabarro A."/>
            <person name="Eastwood D.C."/>
            <person name="Martin F."/>
            <person name="Cullen D."/>
            <person name="Grigoriev I.V."/>
            <person name="Hibbett D.S."/>
        </authorList>
    </citation>
    <scope>NUCLEOTIDE SEQUENCE</scope>
    <source>
        <strain evidence="2">FP-58527</strain>
    </source>
</reference>